<organism evidence="1 2">
    <name type="scientific">Flavobacterium pygoscelis</name>
    <dbReference type="NCBI Taxonomy" id="2893176"/>
    <lineage>
        <taxon>Bacteria</taxon>
        <taxon>Pseudomonadati</taxon>
        <taxon>Bacteroidota</taxon>
        <taxon>Flavobacteriia</taxon>
        <taxon>Flavobacteriales</taxon>
        <taxon>Flavobacteriaceae</taxon>
        <taxon>Flavobacterium</taxon>
    </lineage>
</organism>
<evidence type="ECO:0000313" key="1">
    <source>
        <dbReference type="EMBL" id="MCK8141038.1"/>
    </source>
</evidence>
<name>A0A9X2BKU2_9FLAO</name>
<keyword evidence="2" id="KW-1185">Reference proteome</keyword>
<sequence length="193" mass="22798">MKNLSFENLLRDAENLMLNENDSYLQSYNEFKNYFDNIDVIEKHNLIIGSHFVYGWMPTIIHLDINEIEKVLDYLNKAKSGSLLTENQLDIIKKCINNSIVGTSKLLHFINPEVYAIWDSRIFRYLTGKKSSYGIDKSKAYVNYLNALNEIQKHNDYQILHNKVQKNFKYEISSMRAIELLMFETDRQRNSNK</sequence>
<dbReference type="Proteomes" id="UP001139260">
    <property type="component" value="Unassembled WGS sequence"/>
</dbReference>
<evidence type="ECO:0000313" key="2">
    <source>
        <dbReference type="Proteomes" id="UP001139260"/>
    </source>
</evidence>
<proteinExistence type="predicted"/>
<reference evidence="1" key="1">
    <citation type="submission" date="2022-04" db="EMBL/GenBank/DDBJ databases">
        <title>Flavobacterium pygoscelis sp. nov. isolated from Chinstrap chick (Pygoscelis antarcticus).</title>
        <authorList>
            <person name="Irgang R."/>
            <person name="Poblete-Morales M."/>
            <person name="Avendano-Herrera R."/>
        </authorList>
    </citation>
    <scope>NUCLEOTIDE SEQUENCE</scope>
    <source>
        <strain evidence="1">I-SCBP12n</strain>
    </source>
</reference>
<dbReference type="EMBL" id="JALNUB010000002">
    <property type="protein sequence ID" value="MCK8141038.1"/>
    <property type="molecule type" value="Genomic_DNA"/>
</dbReference>
<comment type="caution">
    <text evidence="1">The sequence shown here is derived from an EMBL/GenBank/DDBJ whole genome shotgun (WGS) entry which is preliminary data.</text>
</comment>
<gene>
    <name evidence="1" type="ORF">MW871_03950</name>
</gene>
<accession>A0A9X2BKU2</accession>
<dbReference type="AlphaFoldDB" id="A0A9X2BKU2"/>
<protein>
    <submittedName>
        <fullName evidence="1">Uncharacterized protein</fullName>
    </submittedName>
</protein>
<dbReference type="RefSeq" id="WP_248427636.1">
    <property type="nucleotide sequence ID" value="NZ_JALNUB010000002.1"/>
</dbReference>